<protein>
    <recommendedName>
        <fullName evidence="5">DUF5666 domain-containing protein</fullName>
    </recommendedName>
</protein>
<keyword evidence="2" id="KW-0812">Transmembrane</keyword>
<comment type="caution">
    <text evidence="3">The sequence shown here is derived from an EMBL/GenBank/DDBJ whole genome shotgun (WGS) entry which is preliminary data.</text>
</comment>
<evidence type="ECO:0000256" key="2">
    <source>
        <dbReference type="SAM" id="Phobius"/>
    </source>
</evidence>
<gene>
    <name evidence="3" type="ORF">ACFQ4H_17585</name>
</gene>
<feature type="compositionally biased region" description="Low complexity" evidence="1">
    <location>
        <begin position="67"/>
        <end position="77"/>
    </location>
</feature>
<proteinExistence type="predicted"/>
<feature type="transmembrane region" description="Helical" evidence="2">
    <location>
        <begin position="39"/>
        <end position="59"/>
    </location>
</feature>
<feature type="compositionally biased region" description="Gly residues" evidence="1">
    <location>
        <begin position="78"/>
        <end position="119"/>
    </location>
</feature>
<accession>A0ABW3YHI1</accession>
<reference evidence="4" key="1">
    <citation type="journal article" date="2019" name="Int. J. Syst. Evol. Microbiol.">
        <title>The Global Catalogue of Microorganisms (GCM) 10K type strain sequencing project: providing services to taxonomists for standard genome sequencing and annotation.</title>
        <authorList>
            <consortium name="The Broad Institute Genomics Platform"/>
            <consortium name="The Broad Institute Genome Sequencing Center for Infectious Disease"/>
            <person name="Wu L."/>
            <person name="Ma J."/>
        </authorList>
    </citation>
    <scope>NUCLEOTIDE SEQUENCE [LARGE SCALE GENOMIC DNA]</scope>
    <source>
        <strain evidence="4">JCM 31037</strain>
    </source>
</reference>
<name>A0ABW3YHI1_9ACTN</name>
<sequence>MTETVEWDRRAPEVPGDPDGDGLATQIAAAAGRRWWNRWTLCLGAMVLLLAGFMIGVQVQKSYGEPAAPAGRTATGPGQRGGTGQGGFPGGAGQPSGAPGAGQPGAGQPGGGQPGGGLRPTGAATGTTSTTTGTVKLVDGTTIYLQTADGTVVTVRTGTDTTVRIARDGTLKELRVGDQVTVEGSGTAGTVTATTVTGQEK</sequence>
<feature type="compositionally biased region" description="Low complexity" evidence="1">
    <location>
        <begin position="120"/>
        <end position="133"/>
    </location>
</feature>
<evidence type="ECO:0000256" key="1">
    <source>
        <dbReference type="SAM" id="MobiDB-lite"/>
    </source>
</evidence>
<keyword evidence="4" id="KW-1185">Reference proteome</keyword>
<keyword evidence="2" id="KW-0472">Membrane</keyword>
<evidence type="ECO:0000313" key="4">
    <source>
        <dbReference type="Proteomes" id="UP001597260"/>
    </source>
</evidence>
<organism evidence="3 4">
    <name type="scientific">Micromonospora sonneratiae</name>
    <dbReference type="NCBI Taxonomy" id="1184706"/>
    <lineage>
        <taxon>Bacteria</taxon>
        <taxon>Bacillati</taxon>
        <taxon>Actinomycetota</taxon>
        <taxon>Actinomycetes</taxon>
        <taxon>Micromonosporales</taxon>
        <taxon>Micromonosporaceae</taxon>
        <taxon>Micromonospora</taxon>
    </lineage>
</organism>
<keyword evidence="2" id="KW-1133">Transmembrane helix</keyword>
<dbReference type="EMBL" id="JBHTMP010000025">
    <property type="protein sequence ID" value="MFD1322907.1"/>
    <property type="molecule type" value="Genomic_DNA"/>
</dbReference>
<dbReference type="Proteomes" id="UP001597260">
    <property type="component" value="Unassembled WGS sequence"/>
</dbReference>
<evidence type="ECO:0000313" key="3">
    <source>
        <dbReference type="EMBL" id="MFD1322907.1"/>
    </source>
</evidence>
<evidence type="ECO:0008006" key="5">
    <source>
        <dbReference type="Google" id="ProtNLM"/>
    </source>
</evidence>
<feature type="region of interest" description="Disordered" evidence="1">
    <location>
        <begin position="1"/>
        <end position="21"/>
    </location>
</feature>
<dbReference type="RefSeq" id="WP_377572061.1">
    <property type="nucleotide sequence ID" value="NZ_JBHTMP010000025.1"/>
</dbReference>
<feature type="compositionally biased region" description="Basic and acidic residues" evidence="1">
    <location>
        <begin position="1"/>
        <end position="12"/>
    </location>
</feature>
<feature type="region of interest" description="Disordered" evidence="1">
    <location>
        <begin position="67"/>
        <end position="133"/>
    </location>
</feature>